<comment type="caution">
    <text evidence="7">The sequence shown here is derived from an EMBL/GenBank/DDBJ whole genome shotgun (WGS) entry which is preliminary data.</text>
</comment>
<evidence type="ECO:0000256" key="1">
    <source>
        <dbReference type="ARBA" id="ARBA00004167"/>
    </source>
</evidence>
<reference evidence="7" key="1">
    <citation type="journal article" date="2014" name="Int. J. Syst. Evol. Microbiol.">
        <title>Complete genome sequence of Corynebacterium casei LMG S-19264T (=DSM 44701T), isolated from a smear-ripened cheese.</title>
        <authorList>
            <consortium name="US DOE Joint Genome Institute (JGI-PGF)"/>
            <person name="Walter F."/>
            <person name="Albersmeier A."/>
            <person name="Kalinowski J."/>
            <person name="Ruckert C."/>
        </authorList>
    </citation>
    <scope>NUCLEOTIDE SEQUENCE</scope>
    <source>
        <strain evidence="7">CGMCC 1.7086</strain>
    </source>
</reference>
<evidence type="ECO:0000256" key="4">
    <source>
        <dbReference type="ARBA" id="ARBA00022989"/>
    </source>
</evidence>
<gene>
    <name evidence="7" type="primary">mshC</name>
    <name evidence="7" type="ORF">GCM10010982_26830</name>
</gene>
<dbReference type="RefSeq" id="WP_308422500.1">
    <property type="nucleotide sequence ID" value="NZ_BMLS01000004.1"/>
</dbReference>
<evidence type="ECO:0000313" key="8">
    <source>
        <dbReference type="Proteomes" id="UP000606935"/>
    </source>
</evidence>
<accession>A0A917Z2M2</accession>
<protein>
    <submittedName>
        <fullName evidence="7">MSHA biogenesis protein MshC</fullName>
    </submittedName>
</protein>
<feature type="transmembrane region" description="Helical" evidence="6">
    <location>
        <begin position="6"/>
        <end position="26"/>
    </location>
</feature>
<dbReference type="InterPro" id="IPR012902">
    <property type="entry name" value="N_methyl_site"/>
</dbReference>
<reference evidence="7" key="2">
    <citation type="submission" date="2020-09" db="EMBL/GenBank/DDBJ databases">
        <authorList>
            <person name="Sun Q."/>
            <person name="Zhou Y."/>
        </authorList>
    </citation>
    <scope>NUCLEOTIDE SEQUENCE</scope>
    <source>
        <strain evidence="7">CGMCC 1.7086</strain>
    </source>
</reference>
<dbReference type="SUPFAM" id="SSF54523">
    <property type="entry name" value="Pili subunits"/>
    <property type="match status" value="1"/>
</dbReference>
<dbReference type="GO" id="GO:0016020">
    <property type="term" value="C:membrane"/>
    <property type="evidence" value="ECO:0007669"/>
    <property type="project" value="UniProtKB-SubCell"/>
</dbReference>
<evidence type="ECO:0000256" key="5">
    <source>
        <dbReference type="ARBA" id="ARBA00023136"/>
    </source>
</evidence>
<dbReference type="InterPro" id="IPR045584">
    <property type="entry name" value="Pilin-like"/>
</dbReference>
<evidence type="ECO:0000256" key="3">
    <source>
        <dbReference type="ARBA" id="ARBA00022692"/>
    </source>
</evidence>
<name>A0A917Z2M2_9ALTE</name>
<sequence length="188" mass="20030">MKTAGFTLLELIIVIIVLGVLAVSAVSRFAGKDGVVEYTVQARIIASLRNMQTRAMQDTRPGYCFQVNFTATDFGPPDFTHTSATQADLAYALNGDVGQMARTCSTLVGTLTPEYLRSSSGELSSEGIQLSVLDDATSLEHIGFDSFGRPVNPISPKPVCGSTCRVQISGAITTEVCIEAEGYIHACQ</sequence>
<dbReference type="Pfam" id="PF07963">
    <property type="entry name" value="N_methyl"/>
    <property type="match status" value="1"/>
</dbReference>
<proteinExistence type="predicted"/>
<evidence type="ECO:0000313" key="7">
    <source>
        <dbReference type="EMBL" id="GGO71315.1"/>
    </source>
</evidence>
<comment type="subcellular location">
    <subcellularLocation>
        <location evidence="1">Membrane</location>
        <topology evidence="1">Single-pass membrane protein</topology>
    </subcellularLocation>
</comment>
<dbReference type="PROSITE" id="PS00409">
    <property type="entry name" value="PROKAR_NTER_METHYL"/>
    <property type="match status" value="1"/>
</dbReference>
<dbReference type="PRINTS" id="PR00885">
    <property type="entry name" value="BCTERIALGSPH"/>
</dbReference>
<dbReference type="GO" id="GO:0015627">
    <property type="term" value="C:type II protein secretion system complex"/>
    <property type="evidence" value="ECO:0007669"/>
    <property type="project" value="InterPro"/>
</dbReference>
<dbReference type="Gene3D" id="3.30.700.10">
    <property type="entry name" value="Glycoprotein, Type 4 Pilin"/>
    <property type="match status" value="1"/>
</dbReference>
<dbReference type="Proteomes" id="UP000606935">
    <property type="component" value="Unassembled WGS sequence"/>
</dbReference>
<dbReference type="NCBIfam" id="TIGR02532">
    <property type="entry name" value="IV_pilin_GFxxxE"/>
    <property type="match status" value="1"/>
</dbReference>
<dbReference type="InterPro" id="IPR002416">
    <property type="entry name" value="T2SS_protein-GspH"/>
</dbReference>
<evidence type="ECO:0000256" key="6">
    <source>
        <dbReference type="SAM" id="Phobius"/>
    </source>
</evidence>
<organism evidence="7 8">
    <name type="scientific">Bowmanella pacifica</name>
    <dbReference type="NCBI Taxonomy" id="502051"/>
    <lineage>
        <taxon>Bacteria</taxon>
        <taxon>Pseudomonadati</taxon>
        <taxon>Pseudomonadota</taxon>
        <taxon>Gammaproteobacteria</taxon>
        <taxon>Alteromonadales</taxon>
        <taxon>Alteromonadaceae</taxon>
        <taxon>Bowmanella</taxon>
    </lineage>
</organism>
<dbReference type="AlphaFoldDB" id="A0A917Z2M2"/>
<dbReference type="GO" id="GO:0015628">
    <property type="term" value="P:protein secretion by the type II secretion system"/>
    <property type="evidence" value="ECO:0007669"/>
    <property type="project" value="InterPro"/>
</dbReference>
<dbReference type="EMBL" id="BMLS01000004">
    <property type="protein sequence ID" value="GGO71315.1"/>
    <property type="molecule type" value="Genomic_DNA"/>
</dbReference>
<evidence type="ECO:0000256" key="2">
    <source>
        <dbReference type="ARBA" id="ARBA00022481"/>
    </source>
</evidence>
<keyword evidence="4 6" id="KW-1133">Transmembrane helix</keyword>
<keyword evidence="5 6" id="KW-0472">Membrane</keyword>
<keyword evidence="8" id="KW-1185">Reference proteome</keyword>
<keyword evidence="2" id="KW-0488">Methylation</keyword>
<keyword evidence="3 6" id="KW-0812">Transmembrane</keyword>